<dbReference type="PANTHER" id="PTHR30290">
    <property type="entry name" value="PERIPLASMIC BINDING COMPONENT OF ABC TRANSPORTER"/>
    <property type="match status" value="1"/>
</dbReference>
<reference evidence="5" key="2">
    <citation type="journal article" date="2021" name="Syst. Appl. Microbiol.">
        <title>Roseomonas hellenica sp. nov., isolated from roots of wild-growing Alkanna tinctoria.</title>
        <authorList>
            <person name="Rat A."/>
            <person name="Naranjo H.D."/>
            <person name="Lebbe L."/>
            <person name="Cnockaert M."/>
            <person name="Krigas N."/>
            <person name="Grigoriadou K."/>
            <person name="Maloupa E."/>
            <person name="Willems A."/>
        </authorList>
    </citation>
    <scope>NUCLEOTIDE SEQUENCE</scope>
    <source>
        <strain evidence="5">LMG 28251</strain>
    </source>
</reference>
<comment type="subcellular location">
    <subcellularLocation>
        <location evidence="1">Periplasm</location>
    </subcellularLocation>
</comment>
<keyword evidence="6" id="KW-1185">Reference proteome</keyword>
<sequence length="524" mass="57296">MHRRTIMALTAGALAAPALPRATRAQSASLLRFVPASDLSILDPILTSTYITRNHGYMIFDQLYGQDEAFRPQPQMAEGHSIEEDGRRVTIRLRPGLVFHDGEPVRARDAVASIRRWAARDQLGQTIMALTDELAANGDRDIVFRLKRPFPMLFAALAKTSPPVAFMMPERVAATPPDRAITEMVGSGPFRFLAAERVPGARNVYAKFDRYVPRGEAASSTAGGKVVHFDRVEWRTIPDAATSAAAIQTGEVDAWEYPATDLLPLLRRNRDILVENPDPTGFIALLRFNHLTPPFNDPAMRRALLSAVAQPDYMRAVAGTDTAMWNAGIGFFPPASPMASDAGMAALTGPRDLAAARAVLAGQRVKLIGPADYPQVQALTEVAADMLRRTGVELDYTPSDWGTVLQSRANRGPAAQGGWNLFCTFLSGLDLMNPGVNFFLRAHGAAAFAGWPESPALEGMREEWLQAPDLAAQRAIATRIQAQAFTDLPYIPLGQFFQPTAWRRSVQGVLKGPTLFWNIRRVSA</sequence>
<accession>A0AAF1KKW1</accession>
<comment type="caution">
    <text evidence="5">The sequence shown here is derived from an EMBL/GenBank/DDBJ whole genome shotgun (WGS) entry which is preliminary data.</text>
</comment>
<comment type="similarity">
    <text evidence="2">Belongs to the bacterial solute-binding protein 5 family.</text>
</comment>
<name>A0AAF1KKW1_9PROT</name>
<dbReference type="SUPFAM" id="SSF53850">
    <property type="entry name" value="Periplasmic binding protein-like II"/>
    <property type="match status" value="1"/>
</dbReference>
<evidence type="ECO:0000313" key="5">
    <source>
        <dbReference type="EMBL" id="MBR0653981.1"/>
    </source>
</evidence>
<dbReference type="RefSeq" id="WP_211872687.1">
    <property type="nucleotide sequence ID" value="NZ_JAAEDH010000002.1"/>
</dbReference>
<keyword evidence="3" id="KW-0732">Signal</keyword>
<evidence type="ECO:0000256" key="2">
    <source>
        <dbReference type="ARBA" id="ARBA00005695"/>
    </source>
</evidence>
<dbReference type="CDD" id="cd08502">
    <property type="entry name" value="PBP2_NikA_DppA_OppA_like_16"/>
    <property type="match status" value="1"/>
</dbReference>
<evidence type="ECO:0000256" key="3">
    <source>
        <dbReference type="ARBA" id="ARBA00022729"/>
    </source>
</evidence>
<dbReference type="PANTHER" id="PTHR30290:SF38">
    <property type="entry name" value="D,D-DIPEPTIDE-BINDING PERIPLASMIC PROTEIN DDPA-RELATED"/>
    <property type="match status" value="1"/>
</dbReference>
<feature type="domain" description="Solute-binding protein family 5" evidence="4">
    <location>
        <begin position="72"/>
        <end position="419"/>
    </location>
</feature>
<dbReference type="EMBL" id="JAAEDH010000002">
    <property type="protein sequence ID" value="MBR0653981.1"/>
    <property type="molecule type" value="Genomic_DNA"/>
</dbReference>
<evidence type="ECO:0000256" key="1">
    <source>
        <dbReference type="ARBA" id="ARBA00004418"/>
    </source>
</evidence>
<dbReference type="GO" id="GO:0030288">
    <property type="term" value="C:outer membrane-bounded periplasmic space"/>
    <property type="evidence" value="ECO:0007669"/>
    <property type="project" value="UniProtKB-ARBA"/>
</dbReference>
<dbReference type="GO" id="GO:0015833">
    <property type="term" value="P:peptide transport"/>
    <property type="evidence" value="ECO:0007669"/>
    <property type="project" value="TreeGrafter"/>
</dbReference>
<dbReference type="InterPro" id="IPR000914">
    <property type="entry name" value="SBP_5_dom"/>
</dbReference>
<dbReference type="Pfam" id="PF00496">
    <property type="entry name" value="SBP_bac_5"/>
    <property type="match status" value="1"/>
</dbReference>
<dbReference type="PIRSF" id="PIRSF002741">
    <property type="entry name" value="MppA"/>
    <property type="match status" value="1"/>
</dbReference>
<organism evidence="5 6">
    <name type="scientific">Plastoroseomonas arctica</name>
    <dbReference type="NCBI Taxonomy" id="1509237"/>
    <lineage>
        <taxon>Bacteria</taxon>
        <taxon>Pseudomonadati</taxon>
        <taxon>Pseudomonadota</taxon>
        <taxon>Alphaproteobacteria</taxon>
        <taxon>Acetobacterales</taxon>
        <taxon>Acetobacteraceae</taxon>
        <taxon>Plastoroseomonas</taxon>
    </lineage>
</organism>
<protein>
    <submittedName>
        <fullName evidence="5">ABC transporter substrate-binding protein</fullName>
    </submittedName>
</protein>
<evidence type="ECO:0000259" key="4">
    <source>
        <dbReference type="Pfam" id="PF00496"/>
    </source>
</evidence>
<dbReference type="Gene3D" id="3.10.105.10">
    <property type="entry name" value="Dipeptide-binding Protein, Domain 3"/>
    <property type="match status" value="1"/>
</dbReference>
<reference evidence="5" key="1">
    <citation type="submission" date="2020-01" db="EMBL/GenBank/DDBJ databases">
        <authorList>
            <person name="Rat A."/>
        </authorList>
    </citation>
    <scope>NUCLEOTIDE SEQUENCE</scope>
    <source>
        <strain evidence="5">LMG 28251</strain>
    </source>
</reference>
<dbReference type="Gene3D" id="3.40.190.10">
    <property type="entry name" value="Periplasmic binding protein-like II"/>
    <property type="match status" value="1"/>
</dbReference>
<dbReference type="GO" id="GO:1904680">
    <property type="term" value="F:peptide transmembrane transporter activity"/>
    <property type="evidence" value="ECO:0007669"/>
    <property type="project" value="TreeGrafter"/>
</dbReference>
<dbReference type="Proteomes" id="UP001196068">
    <property type="component" value="Unassembled WGS sequence"/>
</dbReference>
<proteinExistence type="inferred from homology"/>
<dbReference type="InterPro" id="IPR039424">
    <property type="entry name" value="SBP_5"/>
</dbReference>
<dbReference type="GO" id="GO:0043190">
    <property type="term" value="C:ATP-binding cassette (ABC) transporter complex"/>
    <property type="evidence" value="ECO:0007669"/>
    <property type="project" value="InterPro"/>
</dbReference>
<gene>
    <name evidence="5" type="ORF">GXW79_02700</name>
</gene>
<dbReference type="InterPro" id="IPR030678">
    <property type="entry name" value="Peptide/Ni-bd"/>
</dbReference>
<dbReference type="AlphaFoldDB" id="A0AAF1KKW1"/>
<evidence type="ECO:0000313" key="6">
    <source>
        <dbReference type="Proteomes" id="UP001196068"/>
    </source>
</evidence>